<evidence type="ECO:0000313" key="2">
    <source>
        <dbReference type="EMBL" id="MBC2651430.1"/>
    </source>
</evidence>
<feature type="chain" id="PRO_5031216015" description="Lipoprotein" evidence="1">
    <location>
        <begin position="19"/>
        <end position="241"/>
    </location>
</feature>
<dbReference type="PROSITE" id="PS51257">
    <property type="entry name" value="PROKAR_LIPOPROTEIN"/>
    <property type="match status" value="1"/>
</dbReference>
<dbReference type="AlphaFoldDB" id="A0A7X1F6R1"/>
<reference evidence="2 3" key="1">
    <citation type="submission" date="2020-08" db="EMBL/GenBank/DDBJ databases">
        <title>The genome sequence of Novosphingobium flavum 4Y4.</title>
        <authorList>
            <person name="Liu Y."/>
        </authorList>
    </citation>
    <scope>NUCLEOTIDE SEQUENCE [LARGE SCALE GENOMIC DNA]</scope>
    <source>
        <strain evidence="2 3">4Y4</strain>
    </source>
</reference>
<dbReference type="RefSeq" id="WP_185682852.1">
    <property type="nucleotide sequence ID" value="NZ_JACLAU010000007.1"/>
</dbReference>
<feature type="signal peptide" evidence="1">
    <location>
        <begin position="1"/>
        <end position="18"/>
    </location>
</feature>
<evidence type="ECO:0008006" key="4">
    <source>
        <dbReference type="Google" id="ProtNLM"/>
    </source>
</evidence>
<sequence length="241" mass="25035">MRLANKVMVMLGPVSALAALTGCGRGEPPPPPPRDPVIAAVLQEPLMTDPDLVGLSQEGALFTLAGPASAPIPLIDRTDDELAKVRAGIVRLVGADAQPAPDPAPAMTGTEPGATLADTAARLVRELRRDPRCAVSAGRSAIWGASLPEAVPLLPRGHLIDGAGHDLLGCRLRAVTFLTALPPREVIDVYWNLAGVARLSPRHDAGQDYARIFASGGEAGFAAYVRTRADGTEVTLVTVGL</sequence>
<proteinExistence type="predicted"/>
<protein>
    <recommendedName>
        <fullName evidence="4">Lipoprotein</fullName>
    </recommendedName>
</protein>
<evidence type="ECO:0000313" key="3">
    <source>
        <dbReference type="Proteomes" id="UP000520156"/>
    </source>
</evidence>
<comment type="caution">
    <text evidence="2">The sequence shown here is derived from an EMBL/GenBank/DDBJ whole genome shotgun (WGS) entry which is preliminary data.</text>
</comment>
<accession>A0A7X1F6R1</accession>
<evidence type="ECO:0000256" key="1">
    <source>
        <dbReference type="SAM" id="SignalP"/>
    </source>
</evidence>
<dbReference type="EMBL" id="JACLAU010000007">
    <property type="protein sequence ID" value="MBC2651430.1"/>
    <property type="molecule type" value="Genomic_DNA"/>
</dbReference>
<name>A0A7X1F6R1_9SPHN</name>
<gene>
    <name evidence="2" type="ORF">H7F49_06930</name>
</gene>
<keyword evidence="1" id="KW-0732">Signal</keyword>
<organism evidence="2 3">
    <name type="scientific">Novosphingobium aerophilum</name>
    <dbReference type="NCBI Taxonomy" id="2839843"/>
    <lineage>
        <taxon>Bacteria</taxon>
        <taxon>Pseudomonadati</taxon>
        <taxon>Pseudomonadota</taxon>
        <taxon>Alphaproteobacteria</taxon>
        <taxon>Sphingomonadales</taxon>
        <taxon>Sphingomonadaceae</taxon>
        <taxon>Novosphingobium</taxon>
    </lineage>
</organism>
<keyword evidence="3" id="KW-1185">Reference proteome</keyword>
<dbReference type="Proteomes" id="UP000520156">
    <property type="component" value="Unassembled WGS sequence"/>
</dbReference>